<proteinExistence type="predicted"/>
<dbReference type="EMBL" id="QPFP01000079">
    <property type="protein sequence ID" value="TEB23362.1"/>
    <property type="molecule type" value="Genomic_DNA"/>
</dbReference>
<comment type="caution">
    <text evidence="2">The sequence shown here is derived from an EMBL/GenBank/DDBJ whole genome shotgun (WGS) entry which is preliminary data.</text>
</comment>
<feature type="compositionally biased region" description="Basic and acidic residues" evidence="1">
    <location>
        <begin position="34"/>
        <end position="45"/>
    </location>
</feature>
<dbReference type="AlphaFoldDB" id="A0A4Y7SNK8"/>
<evidence type="ECO:0000313" key="2">
    <source>
        <dbReference type="EMBL" id="TEB23362.1"/>
    </source>
</evidence>
<feature type="region of interest" description="Disordered" evidence="1">
    <location>
        <begin position="1"/>
        <end position="53"/>
    </location>
</feature>
<sequence>MGSPTTRACHPLHSSSQPKEGGTQLNSENGIDTPGDRSPVEEHDSLMGGRHGLWGAMRQNYPCPWASVGWKVGCNSRQT</sequence>
<keyword evidence="3" id="KW-1185">Reference proteome</keyword>
<feature type="compositionally biased region" description="Polar residues" evidence="1">
    <location>
        <begin position="13"/>
        <end position="30"/>
    </location>
</feature>
<gene>
    <name evidence="2" type="ORF">FA13DRAFT_1740129</name>
</gene>
<dbReference type="Proteomes" id="UP000298030">
    <property type="component" value="Unassembled WGS sequence"/>
</dbReference>
<organism evidence="2 3">
    <name type="scientific">Coprinellus micaceus</name>
    <name type="common">Glistening ink-cap mushroom</name>
    <name type="synonym">Coprinus micaceus</name>
    <dbReference type="NCBI Taxonomy" id="71717"/>
    <lineage>
        <taxon>Eukaryota</taxon>
        <taxon>Fungi</taxon>
        <taxon>Dikarya</taxon>
        <taxon>Basidiomycota</taxon>
        <taxon>Agaricomycotina</taxon>
        <taxon>Agaricomycetes</taxon>
        <taxon>Agaricomycetidae</taxon>
        <taxon>Agaricales</taxon>
        <taxon>Agaricineae</taxon>
        <taxon>Psathyrellaceae</taxon>
        <taxon>Coprinellus</taxon>
    </lineage>
</organism>
<accession>A0A4Y7SNK8</accession>
<protein>
    <submittedName>
        <fullName evidence="2">Uncharacterized protein</fullName>
    </submittedName>
</protein>
<name>A0A4Y7SNK8_COPMI</name>
<evidence type="ECO:0000313" key="3">
    <source>
        <dbReference type="Proteomes" id="UP000298030"/>
    </source>
</evidence>
<reference evidence="2 3" key="1">
    <citation type="journal article" date="2019" name="Nat. Ecol. Evol.">
        <title>Megaphylogeny resolves global patterns of mushroom evolution.</title>
        <authorList>
            <person name="Varga T."/>
            <person name="Krizsan K."/>
            <person name="Foldi C."/>
            <person name="Dima B."/>
            <person name="Sanchez-Garcia M."/>
            <person name="Sanchez-Ramirez S."/>
            <person name="Szollosi G.J."/>
            <person name="Szarkandi J.G."/>
            <person name="Papp V."/>
            <person name="Albert L."/>
            <person name="Andreopoulos W."/>
            <person name="Angelini C."/>
            <person name="Antonin V."/>
            <person name="Barry K.W."/>
            <person name="Bougher N.L."/>
            <person name="Buchanan P."/>
            <person name="Buyck B."/>
            <person name="Bense V."/>
            <person name="Catcheside P."/>
            <person name="Chovatia M."/>
            <person name="Cooper J."/>
            <person name="Damon W."/>
            <person name="Desjardin D."/>
            <person name="Finy P."/>
            <person name="Geml J."/>
            <person name="Haridas S."/>
            <person name="Hughes K."/>
            <person name="Justo A."/>
            <person name="Karasinski D."/>
            <person name="Kautmanova I."/>
            <person name="Kiss B."/>
            <person name="Kocsube S."/>
            <person name="Kotiranta H."/>
            <person name="LaButti K.M."/>
            <person name="Lechner B.E."/>
            <person name="Liimatainen K."/>
            <person name="Lipzen A."/>
            <person name="Lukacs Z."/>
            <person name="Mihaltcheva S."/>
            <person name="Morgado L.N."/>
            <person name="Niskanen T."/>
            <person name="Noordeloos M.E."/>
            <person name="Ohm R.A."/>
            <person name="Ortiz-Santana B."/>
            <person name="Ovrebo C."/>
            <person name="Racz N."/>
            <person name="Riley R."/>
            <person name="Savchenko A."/>
            <person name="Shiryaev A."/>
            <person name="Soop K."/>
            <person name="Spirin V."/>
            <person name="Szebenyi C."/>
            <person name="Tomsovsky M."/>
            <person name="Tulloss R.E."/>
            <person name="Uehling J."/>
            <person name="Grigoriev I.V."/>
            <person name="Vagvolgyi C."/>
            <person name="Papp T."/>
            <person name="Martin F.M."/>
            <person name="Miettinen O."/>
            <person name="Hibbett D.S."/>
            <person name="Nagy L.G."/>
        </authorList>
    </citation>
    <scope>NUCLEOTIDE SEQUENCE [LARGE SCALE GENOMIC DNA]</scope>
    <source>
        <strain evidence="2 3">FP101781</strain>
    </source>
</reference>
<evidence type="ECO:0000256" key="1">
    <source>
        <dbReference type="SAM" id="MobiDB-lite"/>
    </source>
</evidence>